<accession>A0ABT2TDK9</accession>
<gene>
    <name evidence="3" type="ORF">OCV51_09010</name>
</gene>
<evidence type="ECO:0000259" key="1">
    <source>
        <dbReference type="Pfam" id="PF00534"/>
    </source>
</evidence>
<dbReference type="Pfam" id="PF13439">
    <property type="entry name" value="Glyco_transf_4"/>
    <property type="match status" value="1"/>
</dbReference>
<dbReference type="InterPro" id="IPR050194">
    <property type="entry name" value="Glycosyltransferase_grp1"/>
</dbReference>
<dbReference type="RefSeq" id="WP_059069051.1">
    <property type="nucleotide sequence ID" value="NZ_JAOQJX010000012.1"/>
</dbReference>
<reference evidence="3 4" key="1">
    <citation type="journal article" date="2021" name="ISME Commun">
        <title>Automated analysis of genomic sequences facilitates high-throughput and comprehensive description of bacteria.</title>
        <authorList>
            <person name="Hitch T.C.A."/>
        </authorList>
    </citation>
    <scope>NUCLEOTIDE SEQUENCE [LARGE SCALE GENOMIC DNA]</scope>
    <source>
        <strain evidence="3 4">H2_18</strain>
    </source>
</reference>
<dbReference type="PANTHER" id="PTHR45947">
    <property type="entry name" value="SULFOQUINOVOSYL TRANSFERASE SQD2"/>
    <property type="match status" value="1"/>
</dbReference>
<dbReference type="PANTHER" id="PTHR45947:SF3">
    <property type="entry name" value="SULFOQUINOVOSYL TRANSFERASE SQD2"/>
    <property type="match status" value="1"/>
</dbReference>
<proteinExistence type="predicted"/>
<evidence type="ECO:0000313" key="3">
    <source>
        <dbReference type="EMBL" id="MCU6747789.1"/>
    </source>
</evidence>
<dbReference type="InterPro" id="IPR028098">
    <property type="entry name" value="Glyco_trans_4-like_N"/>
</dbReference>
<dbReference type="Proteomes" id="UP001652394">
    <property type="component" value="Unassembled WGS sequence"/>
</dbReference>
<dbReference type="Pfam" id="PF00534">
    <property type="entry name" value="Glycos_transf_1"/>
    <property type="match status" value="1"/>
</dbReference>
<dbReference type="SUPFAM" id="SSF53756">
    <property type="entry name" value="UDP-Glycosyltransferase/glycogen phosphorylase"/>
    <property type="match status" value="1"/>
</dbReference>
<feature type="domain" description="Glycosyltransferase subfamily 4-like N-terminal" evidence="2">
    <location>
        <begin position="12"/>
        <end position="170"/>
    </location>
</feature>
<dbReference type="InterPro" id="IPR001296">
    <property type="entry name" value="Glyco_trans_1"/>
</dbReference>
<sequence length="372" mass="42695">MKVLQVGLSFNPGGIESFVMTYYRQMRKMGVQFDFISMFPHLAYEEEILSLGGKVFHTRDARKHPFAFHTELRKILQAGKYDVVHVNMLSAANIVPLVTARQEKVPVVAAHSHNSSTPGIVRNMLHRINKSWIPRYASMYFACSEVAGHWLFSDRIVEGEKFHLIHNALHMEKFRFCEAVREEVRKELELEGKFVVGHVGRFEEQKNHLFLLEIFKEVAKMREEAVLLLIGDGELKNAVQEKAKEYGLEEKVRFLGIRQDVDRLWKAMDVFVLPSLFEGLPIVALEAQASGVYSIMADTITKEVKLTDRVEFLSLEEEKEKWRDAILSAEKSAQKETYNAVIKKQFCEAGYDIESAAQTLLTYYESGKKEAV</sequence>
<name>A0ABT2TDK9_9FIRM</name>
<comment type="caution">
    <text evidence="3">The sequence shown here is derived from an EMBL/GenBank/DDBJ whole genome shotgun (WGS) entry which is preliminary data.</text>
</comment>
<dbReference type="Gene3D" id="3.40.50.2000">
    <property type="entry name" value="Glycogen Phosphorylase B"/>
    <property type="match status" value="2"/>
</dbReference>
<protein>
    <submittedName>
        <fullName evidence="3">Glycosyltransferase family 1 protein</fullName>
    </submittedName>
</protein>
<dbReference type="CDD" id="cd03812">
    <property type="entry name" value="GT4_CapH-like"/>
    <property type="match status" value="1"/>
</dbReference>
<keyword evidence="4" id="KW-1185">Reference proteome</keyword>
<dbReference type="EMBL" id="JAOQJX010000012">
    <property type="protein sequence ID" value="MCU6747789.1"/>
    <property type="molecule type" value="Genomic_DNA"/>
</dbReference>
<evidence type="ECO:0000313" key="4">
    <source>
        <dbReference type="Proteomes" id="UP001652394"/>
    </source>
</evidence>
<organism evidence="3 4">
    <name type="scientific">Faecalicatena acetigenes</name>
    <dbReference type="NCBI Taxonomy" id="2981790"/>
    <lineage>
        <taxon>Bacteria</taxon>
        <taxon>Bacillati</taxon>
        <taxon>Bacillota</taxon>
        <taxon>Clostridia</taxon>
        <taxon>Lachnospirales</taxon>
        <taxon>Lachnospiraceae</taxon>
        <taxon>Faecalicatena</taxon>
    </lineage>
</organism>
<evidence type="ECO:0000259" key="2">
    <source>
        <dbReference type="Pfam" id="PF13439"/>
    </source>
</evidence>
<feature type="domain" description="Glycosyl transferase family 1" evidence="1">
    <location>
        <begin position="181"/>
        <end position="338"/>
    </location>
</feature>